<protein>
    <submittedName>
        <fullName evidence="3">Uncharacterized protein</fullName>
    </submittedName>
</protein>
<dbReference type="AlphaFoldDB" id="A0A517LL72"/>
<gene>
    <name evidence="3" type="ORF">FKW77_002587</name>
</gene>
<reference evidence="3 4" key="1">
    <citation type="submission" date="2019-07" db="EMBL/GenBank/DDBJ databases">
        <title>Finished genome of Venturia effusa.</title>
        <authorList>
            <person name="Young C.A."/>
            <person name="Cox M.P."/>
            <person name="Ganley A.R.D."/>
            <person name="David W.J."/>
        </authorList>
    </citation>
    <scope>NUCLEOTIDE SEQUENCE [LARGE SCALE GENOMIC DNA]</scope>
    <source>
        <strain evidence="4">albino</strain>
    </source>
</reference>
<dbReference type="Proteomes" id="UP000316270">
    <property type="component" value="Chromosome 15"/>
</dbReference>
<sequence length="176" mass="18289">MHLPQRIVLFAWLYLLHPVVSGETTTPLLTDSGYASWSTPATSATPPPPETVLSTSVVVATPSTEASSLFSTAINATAISTPNSVVSNTASSPMATLAPSTTEQTSTSVIWTMPSVLDTATETQSTHSLTHPGTSTNSDHATTALRPTQNQASKRGGLGALFFTLGICFSLLQLNG</sequence>
<proteinExistence type="predicted"/>
<evidence type="ECO:0000313" key="4">
    <source>
        <dbReference type="Proteomes" id="UP000316270"/>
    </source>
</evidence>
<feature type="signal peptide" evidence="2">
    <location>
        <begin position="1"/>
        <end position="22"/>
    </location>
</feature>
<evidence type="ECO:0000313" key="3">
    <source>
        <dbReference type="EMBL" id="QDS76326.1"/>
    </source>
</evidence>
<evidence type="ECO:0000256" key="1">
    <source>
        <dbReference type="SAM" id="MobiDB-lite"/>
    </source>
</evidence>
<feature type="region of interest" description="Disordered" evidence="1">
    <location>
        <begin position="120"/>
        <end position="152"/>
    </location>
</feature>
<accession>A0A517LL72</accession>
<keyword evidence="2" id="KW-0732">Signal</keyword>
<name>A0A517LL72_9PEZI</name>
<evidence type="ECO:0000256" key="2">
    <source>
        <dbReference type="SAM" id="SignalP"/>
    </source>
</evidence>
<organism evidence="3 4">
    <name type="scientific">Venturia effusa</name>
    <dbReference type="NCBI Taxonomy" id="50376"/>
    <lineage>
        <taxon>Eukaryota</taxon>
        <taxon>Fungi</taxon>
        <taxon>Dikarya</taxon>
        <taxon>Ascomycota</taxon>
        <taxon>Pezizomycotina</taxon>
        <taxon>Dothideomycetes</taxon>
        <taxon>Pleosporomycetidae</taxon>
        <taxon>Venturiales</taxon>
        <taxon>Venturiaceae</taxon>
        <taxon>Venturia</taxon>
    </lineage>
</organism>
<keyword evidence="4" id="KW-1185">Reference proteome</keyword>
<feature type="chain" id="PRO_5022143954" evidence="2">
    <location>
        <begin position="23"/>
        <end position="176"/>
    </location>
</feature>
<dbReference type="EMBL" id="CP042199">
    <property type="protein sequence ID" value="QDS76326.1"/>
    <property type="molecule type" value="Genomic_DNA"/>
</dbReference>